<dbReference type="GO" id="GO:0034486">
    <property type="term" value="P:vacuolar transmembrane transport"/>
    <property type="evidence" value="ECO:0007669"/>
    <property type="project" value="UniProtKB-ARBA"/>
</dbReference>
<protein>
    <submittedName>
        <fullName evidence="9">PQ-loop-domain-containing protein</fullName>
    </submittedName>
</protein>
<feature type="transmembrane region" description="Helical" evidence="8">
    <location>
        <begin position="301"/>
        <end position="319"/>
    </location>
</feature>
<evidence type="ECO:0000256" key="6">
    <source>
        <dbReference type="ARBA" id="ARBA00050768"/>
    </source>
</evidence>
<organism evidence="9 10">
    <name type="scientific">Viridothelium virens</name>
    <name type="common">Speckled blister lichen</name>
    <name type="synonym">Trypethelium virens</name>
    <dbReference type="NCBI Taxonomy" id="1048519"/>
    <lineage>
        <taxon>Eukaryota</taxon>
        <taxon>Fungi</taxon>
        <taxon>Dikarya</taxon>
        <taxon>Ascomycota</taxon>
        <taxon>Pezizomycotina</taxon>
        <taxon>Dothideomycetes</taxon>
        <taxon>Dothideomycetes incertae sedis</taxon>
        <taxon>Trypetheliales</taxon>
        <taxon>Trypetheliaceae</taxon>
        <taxon>Viridothelium</taxon>
    </lineage>
</organism>
<dbReference type="InterPro" id="IPR006603">
    <property type="entry name" value="PQ-loop_rpt"/>
</dbReference>
<feature type="transmembrane region" description="Helical" evidence="8">
    <location>
        <begin position="233"/>
        <end position="251"/>
    </location>
</feature>
<evidence type="ECO:0000256" key="8">
    <source>
        <dbReference type="SAM" id="Phobius"/>
    </source>
</evidence>
<accession>A0A6A6H747</accession>
<proteinExistence type="inferred from homology"/>
<evidence type="ECO:0000256" key="1">
    <source>
        <dbReference type="ARBA" id="ARBA00004141"/>
    </source>
</evidence>
<gene>
    <name evidence="9" type="ORF">EV356DRAFT_182739</name>
</gene>
<comment type="catalytic activity">
    <reaction evidence="6">
        <text>L-histidine(out) + L-arginine(in) = L-histidine(in) + L-arginine(out)</text>
        <dbReference type="Rhea" id="RHEA:71063"/>
        <dbReference type="ChEBI" id="CHEBI:32682"/>
        <dbReference type="ChEBI" id="CHEBI:57595"/>
    </reaction>
</comment>
<keyword evidence="3 8" id="KW-1133">Transmembrane helix</keyword>
<dbReference type="GO" id="GO:0015174">
    <property type="term" value="F:basic amino acid transmembrane transporter activity"/>
    <property type="evidence" value="ECO:0007669"/>
    <property type="project" value="UniProtKB-ARBA"/>
</dbReference>
<evidence type="ECO:0000256" key="2">
    <source>
        <dbReference type="ARBA" id="ARBA00022692"/>
    </source>
</evidence>
<dbReference type="Proteomes" id="UP000800092">
    <property type="component" value="Unassembled WGS sequence"/>
</dbReference>
<feature type="transmembrane region" description="Helical" evidence="8">
    <location>
        <begin position="263"/>
        <end position="281"/>
    </location>
</feature>
<dbReference type="InterPro" id="IPR051415">
    <property type="entry name" value="LAAT-1"/>
</dbReference>
<dbReference type="AlphaFoldDB" id="A0A6A6H747"/>
<comment type="subcellular location">
    <subcellularLocation>
        <location evidence="1">Membrane</location>
        <topology evidence="1">Multi-pass membrane protein</topology>
    </subcellularLocation>
</comment>
<dbReference type="PANTHER" id="PTHR16201:SF44">
    <property type="entry name" value="SEVEN TRANSMEMBRANE PROTEIN 1"/>
    <property type="match status" value="1"/>
</dbReference>
<dbReference type="FunFam" id="1.20.1280.290:FF:000009">
    <property type="entry name" value="PQ loop repeat family protein"/>
    <property type="match status" value="1"/>
</dbReference>
<dbReference type="EMBL" id="ML991802">
    <property type="protein sequence ID" value="KAF2233916.1"/>
    <property type="molecule type" value="Genomic_DNA"/>
</dbReference>
<dbReference type="Gene3D" id="1.20.1280.290">
    <property type="match status" value="2"/>
</dbReference>
<evidence type="ECO:0000256" key="4">
    <source>
        <dbReference type="ARBA" id="ARBA00023136"/>
    </source>
</evidence>
<evidence type="ECO:0000256" key="5">
    <source>
        <dbReference type="ARBA" id="ARBA00038039"/>
    </source>
</evidence>
<evidence type="ECO:0000256" key="7">
    <source>
        <dbReference type="SAM" id="MobiDB-lite"/>
    </source>
</evidence>
<dbReference type="Pfam" id="PF04193">
    <property type="entry name" value="PQ-loop"/>
    <property type="match status" value="2"/>
</dbReference>
<evidence type="ECO:0000256" key="3">
    <source>
        <dbReference type="ARBA" id="ARBA00022989"/>
    </source>
</evidence>
<feature type="transmembrane region" description="Helical" evidence="8">
    <location>
        <begin position="76"/>
        <end position="97"/>
    </location>
</feature>
<feature type="transmembrane region" description="Helical" evidence="8">
    <location>
        <begin position="193"/>
        <end position="213"/>
    </location>
</feature>
<feature type="transmembrane region" description="Helical" evidence="8">
    <location>
        <begin position="50"/>
        <end position="70"/>
    </location>
</feature>
<evidence type="ECO:0000313" key="10">
    <source>
        <dbReference type="Proteomes" id="UP000800092"/>
    </source>
</evidence>
<evidence type="ECO:0000313" key="9">
    <source>
        <dbReference type="EMBL" id="KAF2233916.1"/>
    </source>
</evidence>
<keyword evidence="10" id="KW-1185">Reference proteome</keyword>
<feature type="compositionally biased region" description="Basic residues" evidence="7">
    <location>
        <begin position="154"/>
        <end position="168"/>
    </location>
</feature>
<feature type="region of interest" description="Disordered" evidence="7">
    <location>
        <begin position="145"/>
        <end position="168"/>
    </location>
</feature>
<dbReference type="SMART" id="SM00679">
    <property type="entry name" value="CTNS"/>
    <property type="match status" value="2"/>
</dbReference>
<keyword evidence="4 8" id="KW-0472">Membrane</keyword>
<dbReference type="OrthoDB" id="8048523at2759"/>
<dbReference type="PANTHER" id="PTHR16201">
    <property type="entry name" value="SEVEN TRANSMEMBRANE PROTEIN 1-RELATED"/>
    <property type="match status" value="1"/>
</dbReference>
<dbReference type="FunFam" id="1.20.1280.290:FF:000012">
    <property type="entry name" value="Vacuolar membrane PQ loop repeat protein"/>
    <property type="match status" value="1"/>
</dbReference>
<dbReference type="GO" id="GO:0098852">
    <property type="term" value="C:lytic vacuole membrane"/>
    <property type="evidence" value="ECO:0007669"/>
    <property type="project" value="UniProtKB-ARBA"/>
</dbReference>
<sequence length="333" mass="36359">MDLSTCTYRPHSRRCCRENKPNVITKPNAVSQVPQLIENYQQQSASGVSLLFLFVWFLGDVANLLGAIWARLVPTIIAIAIYFCFADAIIIVQCLYYNLRNARRDNQDAQRKPFSDGVNGNAVVNGDANGDALGEDAPLLGRQRSESSVALPGSRRRSSLASRRRRSTLSRRDSLERVMGANKGGAAWIKNTVSILLVCAAGAAGWAIAWRAGVWRPTPLEGGGETAETDTPLGAEILGYVSAILYLGARIPQIIKNQREKSCEGLSLLFFMLSLLGNGTYGAGILCHSTERDYVLTNLPWLIGSLGTMVEDVIIFIQFRIFGDKNSSEVAVC</sequence>
<reference evidence="9" key="1">
    <citation type="journal article" date="2020" name="Stud. Mycol.">
        <title>101 Dothideomycetes genomes: a test case for predicting lifestyles and emergence of pathogens.</title>
        <authorList>
            <person name="Haridas S."/>
            <person name="Albert R."/>
            <person name="Binder M."/>
            <person name="Bloem J."/>
            <person name="Labutti K."/>
            <person name="Salamov A."/>
            <person name="Andreopoulos B."/>
            <person name="Baker S."/>
            <person name="Barry K."/>
            <person name="Bills G."/>
            <person name="Bluhm B."/>
            <person name="Cannon C."/>
            <person name="Castanera R."/>
            <person name="Culley D."/>
            <person name="Daum C."/>
            <person name="Ezra D."/>
            <person name="Gonzalez J."/>
            <person name="Henrissat B."/>
            <person name="Kuo A."/>
            <person name="Liang C."/>
            <person name="Lipzen A."/>
            <person name="Lutzoni F."/>
            <person name="Magnuson J."/>
            <person name="Mondo S."/>
            <person name="Nolan M."/>
            <person name="Ohm R."/>
            <person name="Pangilinan J."/>
            <person name="Park H.-J."/>
            <person name="Ramirez L."/>
            <person name="Alfaro M."/>
            <person name="Sun H."/>
            <person name="Tritt A."/>
            <person name="Yoshinaga Y."/>
            <person name="Zwiers L.-H."/>
            <person name="Turgeon B."/>
            <person name="Goodwin S."/>
            <person name="Spatafora J."/>
            <person name="Crous P."/>
            <person name="Grigoriev I."/>
        </authorList>
    </citation>
    <scope>NUCLEOTIDE SEQUENCE</scope>
    <source>
        <strain evidence="9">Tuck. ex Michener</strain>
    </source>
</reference>
<name>A0A6A6H747_VIRVR</name>
<keyword evidence="2 8" id="KW-0812">Transmembrane</keyword>
<comment type="similarity">
    <text evidence="5">Belongs to the laat-1 family.</text>
</comment>